<protein>
    <submittedName>
        <fullName evidence="1">Uncharacterized protein</fullName>
    </submittedName>
</protein>
<reference evidence="1" key="2">
    <citation type="journal article" date="2015" name="Data Brief">
        <title>Shoot transcriptome of the giant reed, Arundo donax.</title>
        <authorList>
            <person name="Barrero R.A."/>
            <person name="Guerrero F.D."/>
            <person name="Moolhuijzen P."/>
            <person name="Goolsby J.A."/>
            <person name="Tidwell J."/>
            <person name="Bellgard S.E."/>
            <person name="Bellgard M.I."/>
        </authorList>
    </citation>
    <scope>NUCLEOTIDE SEQUENCE</scope>
    <source>
        <tissue evidence="1">Shoot tissue taken approximately 20 cm above the soil surface</tissue>
    </source>
</reference>
<dbReference type="AlphaFoldDB" id="A0A0A9CV80"/>
<sequence>MFSFFYFQINAMESSTVVTPPKIEASQHQLDEFPSGSPSERTVEVVLPMPRSPITAKLVVLRRSYYKWLHSRLISRQQCVLLSDLAVKLLVITL</sequence>
<reference evidence="1" key="1">
    <citation type="submission" date="2014-09" db="EMBL/GenBank/DDBJ databases">
        <authorList>
            <person name="Magalhaes I.L.F."/>
            <person name="Oliveira U."/>
            <person name="Santos F.R."/>
            <person name="Vidigal T.H.D.A."/>
            <person name="Brescovit A.D."/>
            <person name="Santos A.J."/>
        </authorList>
    </citation>
    <scope>NUCLEOTIDE SEQUENCE</scope>
    <source>
        <tissue evidence="1">Shoot tissue taken approximately 20 cm above the soil surface</tissue>
    </source>
</reference>
<name>A0A0A9CV80_ARUDO</name>
<organism evidence="1">
    <name type="scientific">Arundo donax</name>
    <name type="common">Giant reed</name>
    <name type="synonym">Donax arundinaceus</name>
    <dbReference type="NCBI Taxonomy" id="35708"/>
    <lineage>
        <taxon>Eukaryota</taxon>
        <taxon>Viridiplantae</taxon>
        <taxon>Streptophyta</taxon>
        <taxon>Embryophyta</taxon>
        <taxon>Tracheophyta</taxon>
        <taxon>Spermatophyta</taxon>
        <taxon>Magnoliopsida</taxon>
        <taxon>Liliopsida</taxon>
        <taxon>Poales</taxon>
        <taxon>Poaceae</taxon>
        <taxon>PACMAD clade</taxon>
        <taxon>Arundinoideae</taxon>
        <taxon>Arundineae</taxon>
        <taxon>Arundo</taxon>
    </lineage>
</organism>
<accession>A0A0A9CV80</accession>
<evidence type="ECO:0000313" key="1">
    <source>
        <dbReference type="EMBL" id="JAD77290.1"/>
    </source>
</evidence>
<proteinExistence type="predicted"/>
<dbReference type="EMBL" id="GBRH01220605">
    <property type="protein sequence ID" value="JAD77290.1"/>
    <property type="molecule type" value="Transcribed_RNA"/>
</dbReference>